<dbReference type="PROSITE" id="PS00211">
    <property type="entry name" value="ABC_TRANSPORTER_1"/>
    <property type="match status" value="1"/>
</dbReference>
<reference evidence="11 13" key="2">
    <citation type="submission" date="2018-08" db="EMBL/GenBank/DDBJ databases">
        <title>A genome reference for cultivated species of the human gut microbiota.</title>
        <authorList>
            <person name="Zou Y."/>
            <person name="Xue W."/>
            <person name="Luo G."/>
        </authorList>
    </citation>
    <scope>NUCLEOTIDE SEQUENCE [LARGE SCALE GENOMIC DNA]</scope>
    <source>
        <strain evidence="11 13">TF05-11AC</strain>
    </source>
</reference>
<keyword evidence="5" id="KW-0547">Nucleotide-binding</keyword>
<sequence length="515" mass="57848">MANQTEEKNHEIIVEMKNIDMRFQGVHALDDVSITLRRGEVHALMGENGAGKSTLMKILVGLYVPTKGEIYYKGKQVHFKSVMDTKKAGISMIFQEFNQVKYMMVMENIYLGREPMTRTGCVDYQKMYEDSKRLLEGLGVDLDPKARMADLTVAKFQLVEIVKAISYDADVIIMDEPTSALSQTEIEYLLKTVRRLCDQGKAIVFISHKLEEVYGVCNRVTILRDGRFIHTGLVKDITEAEMIKYMVDREISEMYPKQQAKIGDVVLEVKNLTRAKEFENVSFTLRKGEILGLAGLMGAGRTEVVETIMGVRRPDSGEIYLNGEKIVNRIPEDAIRRGIIMVPEDRKKNGLVLKLGIRDNLLMSALRKCLKNGALNKSLETKYCKEFGDKLEIKRSSDDQLCANLSGGNQQKVVVARVLNADPDIIILDEPTRGIDIKTKSDIHRLMSTLACEGKSIIMVSSELPEVLGISDRILVLNEGHVTGILNRDEADPSIVMKYAVKKEIGGEEHGRENS</sequence>
<evidence type="ECO:0000256" key="4">
    <source>
        <dbReference type="ARBA" id="ARBA00022737"/>
    </source>
</evidence>
<dbReference type="InterPro" id="IPR050107">
    <property type="entry name" value="ABC_carbohydrate_import_ATPase"/>
</dbReference>
<organism evidence="10 12">
    <name type="scientific">Hungatella hathewayi</name>
    <dbReference type="NCBI Taxonomy" id="154046"/>
    <lineage>
        <taxon>Bacteria</taxon>
        <taxon>Bacillati</taxon>
        <taxon>Bacillota</taxon>
        <taxon>Clostridia</taxon>
        <taxon>Lachnospirales</taxon>
        <taxon>Lachnospiraceae</taxon>
        <taxon>Hungatella</taxon>
    </lineage>
</organism>
<dbReference type="EMBL" id="CYZE01000016">
    <property type="protein sequence ID" value="CUP01543.1"/>
    <property type="molecule type" value="Genomic_DNA"/>
</dbReference>
<dbReference type="AlphaFoldDB" id="A0A174JP62"/>
<evidence type="ECO:0000256" key="5">
    <source>
        <dbReference type="ARBA" id="ARBA00022741"/>
    </source>
</evidence>
<dbReference type="PANTHER" id="PTHR43790:SF9">
    <property type="entry name" value="GALACTOFURANOSE TRANSPORTER ATP-BINDING PROTEIN YTFR"/>
    <property type="match status" value="1"/>
</dbReference>
<dbReference type="PANTHER" id="PTHR43790">
    <property type="entry name" value="CARBOHYDRATE TRANSPORT ATP-BINDING PROTEIN MG119-RELATED"/>
    <property type="match status" value="1"/>
</dbReference>
<keyword evidence="4" id="KW-0677">Repeat</keyword>
<dbReference type="InterPro" id="IPR027417">
    <property type="entry name" value="P-loop_NTPase"/>
</dbReference>
<evidence type="ECO:0000256" key="1">
    <source>
        <dbReference type="ARBA" id="ARBA00004202"/>
    </source>
</evidence>
<dbReference type="SUPFAM" id="SSF52540">
    <property type="entry name" value="P-loop containing nucleoside triphosphate hydrolases"/>
    <property type="match status" value="2"/>
</dbReference>
<feature type="domain" description="ABC transporter" evidence="9">
    <location>
        <begin position="14"/>
        <end position="250"/>
    </location>
</feature>
<protein>
    <submittedName>
        <fullName evidence="11">Sugar ABC transporter ATP-binding protein</fullName>
    </submittedName>
    <submittedName>
        <fullName evidence="10">Sugar ABC transporter ATPase</fullName>
        <ecNumber evidence="10">3.6.3.17</ecNumber>
    </submittedName>
</protein>
<dbReference type="InterPro" id="IPR003439">
    <property type="entry name" value="ABC_transporter-like_ATP-bd"/>
</dbReference>
<proteinExistence type="predicted"/>
<comment type="subcellular location">
    <subcellularLocation>
        <location evidence="1">Cell membrane</location>
        <topology evidence="1">Peripheral membrane protein</topology>
    </subcellularLocation>
</comment>
<keyword evidence="8" id="KW-0472">Membrane</keyword>
<dbReference type="Gene3D" id="3.40.50.300">
    <property type="entry name" value="P-loop containing nucleotide triphosphate hydrolases"/>
    <property type="match status" value="2"/>
</dbReference>
<evidence type="ECO:0000256" key="8">
    <source>
        <dbReference type="ARBA" id="ARBA00023136"/>
    </source>
</evidence>
<dbReference type="CDD" id="cd03216">
    <property type="entry name" value="ABC_Carb_Monos_I"/>
    <property type="match status" value="1"/>
</dbReference>
<dbReference type="Proteomes" id="UP000095651">
    <property type="component" value="Unassembled WGS sequence"/>
</dbReference>
<dbReference type="GO" id="GO:0005524">
    <property type="term" value="F:ATP binding"/>
    <property type="evidence" value="ECO:0007669"/>
    <property type="project" value="UniProtKB-KW"/>
</dbReference>
<evidence type="ECO:0000313" key="13">
    <source>
        <dbReference type="Proteomes" id="UP000261257"/>
    </source>
</evidence>
<dbReference type="EMBL" id="QSSQ01000005">
    <property type="protein sequence ID" value="RGM06386.1"/>
    <property type="molecule type" value="Genomic_DNA"/>
</dbReference>
<dbReference type="InterPro" id="IPR017871">
    <property type="entry name" value="ABC_transporter-like_CS"/>
</dbReference>
<dbReference type="FunFam" id="3.40.50.300:FF:000127">
    <property type="entry name" value="Ribose import ATP-binding protein RbsA"/>
    <property type="match status" value="1"/>
</dbReference>
<evidence type="ECO:0000259" key="9">
    <source>
        <dbReference type="PROSITE" id="PS50893"/>
    </source>
</evidence>
<name>A0A174JP62_9FIRM</name>
<dbReference type="CDD" id="cd03215">
    <property type="entry name" value="ABC_Carb_Monos_II"/>
    <property type="match status" value="1"/>
</dbReference>
<dbReference type="PROSITE" id="PS50893">
    <property type="entry name" value="ABC_TRANSPORTER_2"/>
    <property type="match status" value="2"/>
</dbReference>
<dbReference type="EC" id="3.6.3.17" evidence="10"/>
<evidence type="ECO:0000313" key="10">
    <source>
        <dbReference type="EMBL" id="CUP01543.1"/>
    </source>
</evidence>
<dbReference type="InterPro" id="IPR003593">
    <property type="entry name" value="AAA+_ATPase"/>
</dbReference>
<feature type="domain" description="ABC transporter" evidence="9">
    <location>
        <begin position="260"/>
        <end position="504"/>
    </location>
</feature>
<keyword evidence="10" id="KW-0378">Hydrolase</keyword>
<reference evidence="10 12" key="1">
    <citation type="submission" date="2015-09" db="EMBL/GenBank/DDBJ databases">
        <authorList>
            <consortium name="Pathogen Informatics"/>
        </authorList>
    </citation>
    <scope>NUCLEOTIDE SEQUENCE [LARGE SCALE GENOMIC DNA]</scope>
    <source>
        <strain evidence="10 12">2789STDY5608850</strain>
    </source>
</reference>
<dbReference type="Proteomes" id="UP000261257">
    <property type="component" value="Unassembled WGS sequence"/>
</dbReference>
<keyword evidence="2" id="KW-0813">Transport</keyword>
<keyword evidence="7" id="KW-1278">Translocase</keyword>
<gene>
    <name evidence="10" type="primary">mglA_7</name>
    <name evidence="11" type="ORF">DXC39_09565</name>
    <name evidence="10" type="ORF">ERS852407_04702</name>
</gene>
<accession>A0A174JP62</accession>
<dbReference type="SMART" id="SM00382">
    <property type="entry name" value="AAA"/>
    <property type="match status" value="2"/>
</dbReference>
<evidence type="ECO:0000256" key="7">
    <source>
        <dbReference type="ARBA" id="ARBA00022967"/>
    </source>
</evidence>
<evidence type="ECO:0000256" key="6">
    <source>
        <dbReference type="ARBA" id="ARBA00022840"/>
    </source>
</evidence>
<keyword evidence="3" id="KW-1003">Cell membrane</keyword>
<dbReference type="RefSeq" id="WP_002601380.1">
    <property type="nucleotide sequence ID" value="NZ_CABIXC010000016.1"/>
</dbReference>
<evidence type="ECO:0000313" key="12">
    <source>
        <dbReference type="Proteomes" id="UP000095651"/>
    </source>
</evidence>
<evidence type="ECO:0000313" key="11">
    <source>
        <dbReference type="EMBL" id="RGM06386.1"/>
    </source>
</evidence>
<keyword evidence="6 11" id="KW-0067">ATP-binding</keyword>
<dbReference type="GO" id="GO:0005886">
    <property type="term" value="C:plasma membrane"/>
    <property type="evidence" value="ECO:0007669"/>
    <property type="project" value="UniProtKB-SubCell"/>
</dbReference>
<evidence type="ECO:0000256" key="2">
    <source>
        <dbReference type="ARBA" id="ARBA00022448"/>
    </source>
</evidence>
<evidence type="ECO:0000256" key="3">
    <source>
        <dbReference type="ARBA" id="ARBA00022475"/>
    </source>
</evidence>
<dbReference type="GO" id="GO:0016887">
    <property type="term" value="F:ATP hydrolysis activity"/>
    <property type="evidence" value="ECO:0007669"/>
    <property type="project" value="InterPro"/>
</dbReference>
<dbReference type="Pfam" id="PF00005">
    <property type="entry name" value="ABC_tran"/>
    <property type="match status" value="2"/>
</dbReference>